<dbReference type="EMBL" id="WWBZ02000014">
    <property type="protein sequence ID" value="KAF4310560.1"/>
    <property type="molecule type" value="Genomic_DNA"/>
</dbReference>
<dbReference type="PANTHER" id="PTHR47260:SF3">
    <property type="entry name" value="THIOESTERASE FAMILY PROTEIN (AFU_ORTHOLOGUE AFUA_7G03960)"/>
    <property type="match status" value="1"/>
</dbReference>
<dbReference type="Pfam" id="PF03061">
    <property type="entry name" value="4HBT"/>
    <property type="match status" value="1"/>
</dbReference>
<reference evidence="2" key="1">
    <citation type="submission" date="2020-04" db="EMBL/GenBank/DDBJ databases">
        <title>Genome Assembly and Annotation of Botryosphaeria dothidea sdau 11-99, a Latent Pathogen of Apple Fruit Ring Rot in China.</title>
        <authorList>
            <person name="Yu C."/>
            <person name="Diao Y."/>
            <person name="Lu Q."/>
            <person name="Zhao J."/>
            <person name="Cui S."/>
            <person name="Peng C."/>
            <person name="He B."/>
            <person name="Liu H."/>
        </authorList>
    </citation>
    <scope>NUCLEOTIDE SEQUENCE [LARGE SCALE GENOMIC DNA]</scope>
    <source>
        <strain evidence="2">Sdau11-99</strain>
    </source>
</reference>
<dbReference type="PANTHER" id="PTHR47260">
    <property type="entry name" value="UPF0644 PROTEIN PB2B4.06"/>
    <property type="match status" value="1"/>
</dbReference>
<comment type="caution">
    <text evidence="2">The sequence shown here is derived from an EMBL/GenBank/DDBJ whole genome shotgun (WGS) entry which is preliminary data.</text>
</comment>
<gene>
    <name evidence="2" type="ORF">GTA08_BOTSDO13852</name>
</gene>
<dbReference type="InterPro" id="IPR052061">
    <property type="entry name" value="PTE-AB_protein"/>
</dbReference>
<sequence length="194" mass="22077">MLSDDVAYFSSIPWCAKLLSDQNTVPIDRRVRDARYYEMGDNIGLFILETLSTERTIRADLDCQLLPLRDSNYPIHTLLTLYDTGGGVSTAWKAAAHTGFITTLLDETRSLLLHANMELILKNTDETPPAWVTRSTKLDFRRPVPVDRVILVRAKLDHPERKNQVVVASTEDENGTIFCTAESLFVRNYPREHL</sequence>
<protein>
    <submittedName>
        <fullName evidence="2">Thioesterase superfamily</fullName>
    </submittedName>
</protein>
<organism evidence="2 3">
    <name type="scientific">Botryosphaeria dothidea</name>
    <dbReference type="NCBI Taxonomy" id="55169"/>
    <lineage>
        <taxon>Eukaryota</taxon>
        <taxon>Fungi</taxon>
        <taxon>Dikarya</taxon>
        <taxon>Ascomycota</taxon>
        <taxon>Pezizomycotina</taxon>
        <taxon>Dothideomycetes</taxon>
        <taxon>Dothideomycetes incertae sedis</taxon>
        <taxon>Botryosphaeriales</taxon>
        <taxon>Botryosphaeriaceae</taxon>
        <taxon>Botryosphaeria</taxon>
    </lineage>
</organism>
<dbReference type="SUPFAM" id="SSF54637">
    <property type="entry name" value="Thioesterase/thiol ester dehydrase-isomerase"/>
    <property type="match status" value="1"/>
</dbReference>
<evidence type="ECO:0000313" key="2">
    <source>
        <dbReference type="EMBL" id="KAF4310560.1"/>
    </source>
</evidence>
<dbReference type="Gene3D" id="3.10.129.10">
    <property type="entry name" value="Hotdog Thioesterase"/>
    <property type="match status" value="1"/>
</dbReference>
<dbReference type="InterPro" id="IPR029069">
    <property type="entry name" value="HotDog_dom_sf"/>
</dbReference>
<name>A0A8H4J022_9PEZI</name>
<keyword evidence="3" id="KW-1185">Reference proteome</keyword>
<dbReference type="OrthoDB" id="506431at2759"/>
<dbReference type="InterPro" id="IPR006683">
    <property type="entry name" value="Thioestr_dom"/>
</dbReference>
<dbReference type="Proteomes" id="UP000572817">
    <property type="component" value="Unassembled WGS sequence"/>
</dbReference>
<accession>A0A8H4J022</accession>
<feature type="domain" description="Thioesterase" evidence="1">
    <location>
        <begin position="96"/>
        <end position="176"/>
    </location>
</feature>
<dbReference type="AlphaFoldDB" id="A0A8H4J022"/>
<evidence type="ECO:0000259" key="1">
    <source>
        <dbReference type="Pfam" id="PF03061"/>
    </source>
</evidence>
<evidence type="ECO:0000313" key="3">
    <source>
        <dbReference type="Proteomes" id="UP000572817"/>
    </source>
</evidence>
<dbReference type="CDD" id="cd03443">
    <property type="entry name" value="PaaI_thioesterase"/>
    <property type="match status" value="1"/>
</dbReference>
<proteinExistence type="predicted"/>